<feature type="binding site" evidence="4">
    <location>
        <position position="186"/>
    </location>
    <ligand>
        <name>ATP</name>
        <dbReference type="ChEBI" id="CHEBI:30616"/>
    </ligand>
</feature>
<comment type="similarity">
    <text evidence="1">Belongs to the protein kinase superfamily. CAMK Ser/Thr protein kinase family. CHEK2 subfamily.</text>
</comment>
<dbReference type="OrthoDB" id="74764at2759"/>
<comment type="caution">
    <text evidence="7">The sequence shown here is derived from an EMBL/GenBank/DDBJ whole genome shotgun (WGS) entry which is preliminary data.</text>
</comment>
<evidence type="ECO:0000256" key="2">
    <source>
        <dbReference type="ARBA" id="ARBA00022741"/>
    </source>
</evidence>
<dbReference type="InterPro" id="IPR017441">
    <property type="entry name" value="Protein_kinase_ATP_BS"/>
</dbReference>
<dbReference type="PROSITE" id="PS00107">
    <property type="entry name" value="PROTEIN_KINASE_ATP"/>
    <property type="match status" value="1"/>
</dbReference>
<evidence type="ECO:0000256" key="4">
    <source>
        <dbReference type="PROSITE-ProRule" id="PRU10141"/>
    </source>
</evidence>
<feature type="domain" description="FHA" evidence="5">
    <location>
        <begin position="46"/>
        <end position="105"/>
    </location>
</feature>
<dbReference type="SUPFAM" id="SSF56112">
    <property type="entry name" value="Protein kinase-like (PK-like)"/>
    <property type="match status" value="1"/>
</dbReference>
<reference evidence="8" key="1">
    <citation type="journal article" date="2017" name="Nat. Microbiol.">
        <title>Global analysis of biosynthetic gene clusters reveals vast potential of secondary metabolite production in Penicillium species.</title>
        <authorList>
            <person name="Nielsen J.C."/>
            <person name="Grijseels S."/>
            <person name="Prigent S."/>
            <person name="Ji B."/>
            <person name="Dainat J."/>
            <person name="Nielsen K.F."/>
            <person name="Frisvad J.C."/>
            <person name="Workman M."/>
            <person name="Nielsen J."/>
        </authorList>
    </citation>
    <scope>NUCLEOTIDE SEQUENCE [LARGE SCALE GENOMIC DNA]</scope>
    <source>
        <strain evidence="8">IBT 24891</strain>
    </source>
</reference>
<dbReference type="InterPro" id="IPR008984">
    <property type="entry name" value="SMAD_FHA_dom_sf"/>
</dbReference>
<dbReference type="InterPro" id="IPR000253">
    <property type="entry name" value="FHA_dom"/>
</dbReference>
<evidence type="ECO:0000259" key="5">
    <source>
        <dbReference type="PROSITE" id="PS50006"/>
    </source>
</evidence>
<protein>
    <recommendedName>
        <fullName evidence="9">Protein kinase domain-containing protein</fullName>
    </recommendedName>
</protein>
<evidence type="ECO:0000313" key="7">
    <source>
        <dbReference type="EMBL" id="OQE19435.1"/>
    </source>
</evidence>
<organism evidence="7 8">
    <name type="scientific">Penicillium steckii</name>
    <dbReference type="NCBI Taxonomy" id="303698"/>
    <lineage>
        <taxon>Eukaryota</taxon>
        <taxon>Fungi</taxon>
        <taxon>Dikarya</taxon>
        <taxon>Ascomycota</taxon>
        <taxon>Pezizomycotina</taxon>
        <taxon>Eurotiomycetes</taxon>
        <taxon>Eurotiomycetidae</taxon>
        <taxon>Eurotiales</taxon>
        <taxon>Aspergillaceae</taxon>
        <taxon>Penicillium</taxon>
    </lineage>
</organism>
<dbReference type="PROSITE" id="PS50011">
    <property type="entry name" value="PROTEIN_KINASE_DOM"/>
    <property type="match status" value="1"/>
</dbReference>
<dbReference type="Proteomes" id="UP000191285">
    <property type="component" value="Unassembled WGS sequence"/>
</dbReference>
<dbReference type="CDD" id="cd22670">
    <property type="entry name" value="FHA_MEK1-like"/>
    <property type="match status" value="1"/>
</dbReference>
<dbReference type="PANTHER" id="PTHR24347">
    <property type="entry name" value="SERINE/THREONINE-PROTEIN KINASE"/>
    <property type="match status" value="1"/>
</dbReference>
<dbReference type="GO" id="GO:0005524">
    <property type="term" value="F:ATP binding"/>
    <property type="evidence" value="ECO:0007669"/>
    <property type="project" value="UniProtKB-UniRule"/>
</dbReference>
<dbReference type="SMART" id="SM00220">
    <property type="entry name" value="S_TKc"/>
    <property type="match status" value="1"/>
</dbReference>
<evidence type="ECO:0008006" key="9">
    <source>
        <dbReference type="Google" id="ProtNLM"/>
    </source>
</evidence>
<dbReference type="Gene3D" id="2.60.200.20">
    <property type="match status" value="1"/>
</dbReference>
<dbReference type="AlphaFoldDB" id="A0A1V6SZA6"/>
<dbReference type="Gene3D" id="1.10.510.10">
    <property type="entry name" value="Transferase(Phosphotransferase) domain 1"/>
    <property type="match status" value="1"/>
</dbReference>
<feature type="domain" description="Protein kinase" evidence="6">
    <location>
        <begin position="157"/>
        <end position="450"/>
    </location>
</feature>
<dbReference type="InterPro" id="IPR008271">
    <property type="entry name" value="Ser/Thr_kinase_AS"/>
</dbReference>
<dbReference type="InterPro" id="IPR000719">
    <property type="entry name" value="Prot_kinase_dom"/>
</dbReference>
<dbReference type="GO" id="GO:0004672">
    <property type="term" value="F:protein kinase activity"/>
    <property type="evidence" value="ECO:0007669"/>
    <property type="project" value="InterPro"/>
</dbReference>
<dbReference type="EMBL" id="MLKD01000015">
    <property type="protein sequence ID" value="OQE19435.1"/>
    <property type="molecule type" value="Genomic_DNA"/>
</dbReference>
<dbReference type="InterPro" id="IPR011009">
    <property type="entry name" value="Kinase-like_dom_sf"/>
</dbReference>
<dbReference type="Pfam" id="PF00498">
    <property type="entry name" value="FHA"/>
    <property type="match status" value="1"/>
</dbReference>
<evidence type="ECO:0000313" key="8">
    <source>
        <dbReference type="Proteomes" id="UP000191285"/>
    </source>
</evidence>
<evidence type="ECO:0000256" key="3">
    <source>
        <dbReference type="ARBA" id="ARBA00022840"/>
    </source>
</evidence>
<dbReference type="SMART" id="SM00240">
    <property type="entry name" value="FHA"/>
    <property type="match status" value="1"/>
</dbReference>
<evidence type="ECO:0000259" key="6">
    <source>
        <dbReference type="PROSITE" id="PS50011"/>
    </source>
</evidence>
<gene>
    <name evidence="7" type="ORF">PENSTE_c015G09942</name>
</gene>
<dbReference type="SUPFAM" id="SSF49879">
    <property type="entry name" value="SMAD/FHA domain"/>
    <property type="match status" value="1"/>
</dbReference>
<dbReference type="PROSITE" id="PS50006">
    <property type="entry name" value="FHA_DOMAIN"/>
    <property type="match status" value="1"/>
</dbReference>
<keyword evidence="8" id="KW-1185">Reference proteome</keyword>
<name>A0A1V6SZA6_9EURO</name>
<dbReference type="PROSITE" id="PS00108">
    <property type="entry name" value="PROTEIN_KINASE_ST"/>
    <property type="match status" value="1"/>
</dbReference>
<accession>A0A1V6SZA6</accession>
<sequence>MSQNHHSKSSFSYLTDRGTRVGNLVRWDPATRQGSNPLDIYSNQEIFIGRNERCCQYHILDPFVSNCHLRIYTILFDDDPVSEVAPMVYAEDLSRNGSRLNSYNMGKGNGSFLLTHGDIVHVTHEISIRFNSVTYVRDDCFSAIQTQELELFREQYLVTPRVLGFGAYGKVHMAVQESTGKQLACKITNLKAMHRRTDDDDGSKNSKFFKALQPTKLIAFRKVDVEADKAKARLERNQSEAKILANLSHPNVITIQKVFQSENTIYIMSELLTGGDLFSYIKYKGGRLEELTAAAITLQILLAVQYLHKLNIVHRDIKPDNILMASRENGCRVVLTDLGCAKVVDPQAQRTLTVVGTAEYCAPEVCKSNTRGYTKAVDLWSVGCVTTVLIAGYSPFDEGRQFRQNDLDMLEDELISTGTNEAAIDFIYRLLMLDEIKRMNVKQALNHSWLTAPEYKLKLDKMYQHAIRDWKDSSKNEPIIVDLKDMKSPTSLKESNENVAMEIEPTNARLLSQIDHVSESSYCMSYTENQSPDLSLTLSRVSPCEKRLLKGNQFTDFRDQQGMMVDVDDVVSNSKEMANESPKKRPKKCANYKPRTTEQDRFLEAQFLETALKMAEFQVKEDIKLLSTEKDEVYEEFHNPFTGKKRRYIYGRDVDSISGTL</sequence>
<dbReference type="Pfam" id="PF00069">
    <property type="entry name" value="Pkinase"/>
    <property type="match status" value="1"/>
</dbReference>
<keyword evidence="2 4" id="KW-0547">Nucleotide-binding</keyword>
<evidence type="ECO:0000256" key="1">
    <source>
        <dbReference type="ARBA" id="ARBA00005575"/>
    </source>
</evidence>
<keyword evidence="3 4" id="KW-0067">ATP-binding</keyword>
<dbReference type="STRING" id="303698.A0A1V6SZA6"/>
<proteinExistence type="inferred from homology"/>
<dbReference type="Gene3D" id="3.30.200.20">
    <property type="entry name" value="Phosphorylase Kinase, domain 1"/>
    <property type="match status" value="2"/>
</dbReference>